<dbReference type="Proteomes" id="UP000199041">
    <property type="component" value="Unassembled WGS sequence"/>
</dbReference>
<dbReference type="AlphaFoldDB" id="A0A1H3ZH94"/>
<evidence type="ECO:0000313" key="1">
    <source>
        <dbReference type="EMBL" id="SEA23149.1"/>
    </source>
</evidence>
<keyword evidence="2" id="KW-1185">Reference proteome</keyword>
<dbReference type="RefSeq" id="WP_091397861.1">
    <property type="nucleotide sequence ID" value="NZ_FNQY01000011.1"/>
</dbReference>
<evidence type="ECO:0000313" key="2">
    <source>
        <dbReference type="Proteomes" id="UP000199041"/>
    </source>
</evidence>
<protein>
    <submittedName>
        <fullName evidence="1">Uncharacterized protein</fullName>
    </submittedName>
</protein>
<reference evidence="1 2" key="1">
    <citation type="submission" date="2016-10" db="EMBL/GenBank/DDBJ databases">
        <authorList>
            <person name="de Groot N.N."/>
        </authorList>
    </citation>
    <scope>NUCLEOTIDE SEQUENCE [LARGE SCALE GENOMIC DNA]</scope>
    <source>
        <strain evidence="1 2">Vu-144</strain>
    </source>
</reference>
<sequence length="80" mass="8871">MYDSRIARWLTVDTKGQYASPYVGLRADPVNGVDKDGGETDNEYEVTTVNNKITRIVQTGNKGGNVTDYITYGNFITMNS</sequence>
<proteinExistence type="predicted"/>
<gene>
    <name evidence="1" type="ORF">SAMN05192529_11131</name>
</gene>
<dbReference type="OrthoDB" id="667524at2"/>
<dbReference type="STRING" id="551991.SAMN05192529_11131"/>
<name>A0A1H3ZH94_9BACT</name>
<accession>A0A1H3ZH94</accession>
<dbReference type="EMBL" id="FNQY01000011">
    <property type="protein sequence ID" value="SEA23149.1"/>
    <property type="molecule type" value="Genomic_DNA"/>
</dbReference>
<organism evidence="1 2">
    <name type="scientific">Arachidicoccus rhizosphaerae</name>
    <dbReference type="NCBI Taxonomy" id="551991"/>
    <lineage>
        <taxon>Bacteria</taxon>
        <taxon>Pseudomonadati</taxon>
        <taxon>Bacteroidota</taxon>
        <taxon>Chitinophagia</taxon>
        <taxon>Chitinophagales</taxon>
        <taxon>Chitinophagaceae</taxon>
        <taxon>Arachidicoccus</taxon>
    </lineage>
</organism>